<keyword evidence="11 18" id="KW-0573">Peptidoglycan synthesis</keyword>
<feature type="binding site" evidence="18">
    <location>
        <position position="228"/>
    </location>
    <ligand>
        <name>Mg(2+)</name>
        <dbReference type="ChEBI" id="CHEBI:18420"/>
    </ligand>
</feature>
<evidence type="ECO:0000313" key="24">
    <source>
        <dbReference type="Proteomes" id="UP001197492"/>
    </source>
</evidence>
<dbReference type="EMBL" id="JAHOEL010000068">
    <property type="protein sequence ID" value="MBV3393381.1"/>
    <property type="molecule type" value="Genomic_DNA"/>
</dbReference>
<dbReference type="InterPro" id="IPR050065">
    <property type="entry name" value="GlmU-like"/>
</dbReference>
<evidence type="ECO:0000259" key="19">
    <source>
        <dbReference type="Pfam" id="PF12804"/>
    </source>
</evidence>
<dbReference type="NCBIfam" id="NF010934">
    <property type="entry name" value="PRK14354.1"/>
    <property type="match status" value="1"/>
</dbReference>
<dbReference type="GO" id="GO:0016020">
    <property type="term" value="C:membrane"/>
    <property type="evidence" value="ECO:0007669"/>
    <property type="project" value="GOC"/>
</dbReference>
<evidence type="ECO:0000313" key="22">
    <source>
        <dbReference type="EMBL" id="MBV3393381.1"/>
    </source>
</evidence>
<dbReference type="GO" id="GO:0071555">
    <property type="term" value="P:cell wall organization"/>
    <property type="evidence" value="ECO:0007669"/>
    <property type="project" value="UniProtKB-KW"/>
</dbReference>
<protein>
    <recommendedName>
        <fullName evidence="18">Bifunctional protein GlmU</fullName>
    </recommendedName>
    <domain>
        <recommendedName>
            <fullName evidence="18">UDP-N-acetylglucosamine pyrophosphorylase</fullName>
            <ecNumber evidence="18">2.7.7.23</ecNumber>
        </recommendedName>
        <alternativeName>
            <fullName evidence="18">N-acetylglucosamine-1-phosphate uridyltransferase</fullName>
        </alternativeName>
    </domain>
    <domain>
        <recommendedName>
            <fullName evidence="18">Glucosamine-1-phosphate N-acetyltransferase</fullName>
            <ecNumber evidence="18">2.3.1.157</ecNumber>
        </recommendedName>
    </domain>
</protein>
<keyword evidence="24" id="KW-1185">Reference proteome</keyword>
<dbReference type="NCBIfam" id="TIGR01173">
    <property type="entry name" value="glmU"/>
    <property type="match status" value="1"/>
</dbReference>
<evidence type="ECO:0000256" key="4">
    <source>
        <dbReference type="ARBA" id="ARBA00022490"/>
    </source>
</evidence>
<keyword evidence="4 18" id="KW-0963">Cytoplasm</keyword>
<keyword evidence="6 18" id="KW-0548">Nucleotidyltransferase</keyword>
<keyword evidence="14 18" id="KW-0961">Cell wall biogenesis/degradation</keyword>
<dbReference type="HAMAP" id="MF_01631">
    <property type="entry name" value="GlmU"/>
    <property type="match status" value="1"/>
</dbReference>
<comment type="caution">
    <text evidence="18">Lacks conserved residue(s) required for the propagation of feature annotation.</text>
</comment>
<dbReference type="InterPro" id="IPR018357">
    <property type="entry name" value="Hexapep_transf_CS"/>
</dbReference>
<comment type="similarity">
    <text evidence="2 18">In the C-terminal section; belongs to the transferase hexapeptide repeat family.</text>
</comment>
<dbReference type="InterPro" id="IPR011004">
    <property type="entry name" value="Trimer_LpxA-like_sf"/>
</dbReference>
<feature type="binding site" evidence="18">
    <location>
        <position position="423"/>
    </location>
    <ligand>
        <name>acetyl-CoA</name>
        <dbReference type="ChEBI" id="CHEBI:57288"/>
    </ligand>
</feature>
<evidence type="ECO:0000256" key="10">
    <source>
        <dbReference type="ARBA" id="ARBA00022960"/>
    </source>
</evidence>
<evidence type="ECO:0000256" key="13">
    <source>
        <dbReference type="ARBA" id="ARBA00023315"/>
    </source>
</evidence>
<dbReference type="Pfam" id="PF25087">
    <property type="entry name" value="GMPPB_C"/>
    <property type="match status" value="1"/>
</dbReference>
<comment type="cofactor">
    <cofactor evidence="18">
        <name>Mg(2+)</name>
        <dbReference type="ChEBI" id="CHEBI:18420"/>
    </cofactor>
    <text evidence="18">Binds 1 Mg(2+) ion per subunit.</text>
</comment>
<dbReference type="SUPFAM" id="SSF53448">
    <property type="entry name" value="Nucleotide-diphospho-sugar transferases"/>
    <property type="match status" value="1"/>
</dbReference>
<feature type="active site" description="Proton acceptor" evidence="18">
    <location>
        <position position="363"/>
    </location>
</feature>
<evidence type="ECO:0000256" key="11">
    <source>
        <dbReference type="ARBA" id="ARBA00022984"/>
    </source>
</evidence>
<feature type="binding site" evidence="18">
    <location>
        <position position="155"/>
    </location>
    <ligand>
        <name>UDP-N-acetyl-alpha-D-glucosamine</name>
        <dbReference type="ChEBI" id="CHEBI:57705"/>
    </ligand>
</feature>
<evidence type="ECO:0000256" key="2">
    <source>
        <dbReference type="ARBA" id="ARBA00007707"/>
    </source>
</evidence>
<name>A0AAW4MV68_9FIRM</name>
<dbReference type="PROSITE" id="PS00101">
    <property type="entry name" value="HEXAPEP_TRANSFERASES"/>
    <property type="match status" value="1"/>
</dbReference>
<dbReference type="InterPro" id="IPR029044">
    <property type="entry name" value="Nucleotide-diphossugar_trans"/>
</dbReference>
<reference evidence="21 24" key="1">
    <citation type="submission" date="2021-06" db="EMBL/GenBank/DDBJ databases">
        <title>Collection of gut derived symbiotic bacterial strains cultured from healthy donors.</title>
        <authorList>
            <person name="Lin H."/>
            <person name="Littmann E."/>
            <person name="Pamer E.G."/>
        </authorList>
    </citation>
    <scope>NUCLEOTIDE SEQUENCE</scope>
    <source>
        <strain evidence="22 24">MSK.21.70</strain>
        <strain evidence="21">MSK.21.82</strain>
    </source>
</reference>
<comment type="pathway">
    <text evidence="18">Bacterial outer membrane biogenesis; LPS lipid A biosynthesis.</text>
</comment>
<evidence type="ECO:0000313" key="21">
    <source>
        <dbReference type="EMBL" id="MBV3383389.1"/>
    </source>
</evidence>
<feature type="region of interest" description="Pyrophosphorylase" evidence="18">
    <location>
        <begin position="1"/>
        <end position="230"/>
    </location>
</feature>
<feature type="binding site" evidence="18">
    <location>
        <position position="440"/>
    </location>
    <ligand>
        <name>acetyl-CoA</name>
        <dbReference type="ChEBI" id="CHEBI:57288"/>
    </ligand>
</feature>
<comment type="function">
    <text evidence="17 18">Catalyzes the last two sequential reactions in the de novo biosynthetic pathway for UDP-N-acetylglucosamine (UDP-GlcNAc). The C-terminal domain catalyzes the transfer of acetyl group from acetyl coenzyme A to glucosamine-1-phosphate (GlcN-1-P) to produce N-acetylglucosamine-1-phosphate (GlcNAc-1-P), which is converted into UDP-GlcNAc by the transfer of uridine 5-monophosphate (from uridine 5-triphosphate), a reaction catalyzed by the N-terminal domain.</text>
</comment>
<evidence type="ECO:0000256" key="17">
    <source>
        <dbReference type="ARBA" id="ARBA00049628"/>
    </source>
</evidence>
<gene>
    <name evidence="18 21" type="primary">glmU</name>
    <name evidence="21" type="ORF">KSV97_09240</name>
    <name evidence="22" type="ORF">KSW06_08990</name>
</gene>
<keyword evidence="13 18" id="KW-0012">Acyltransferase</keyword>
<feature type="binding site" evidence="18">
    <location>
        <position position="228"/>
    </location>
    <ligand>
        <name>UDP-N-acetyl-alpha-D-glucosamine</name>
        <dbReference type="ChEBI" id="CHEBI:57705"/>
    </ligand>
</feature>
<feature type="domain" description="MobA-like NTP transferase" evidence="19">
    <location>
        <begin position="7"/>
        <end position="131"/>
    </location>
</feature>
<dbReference type="GO" id="GO:0009245">
    <property type="term" value="P:lipid A biosynthetic process"/>
    <property type="evidence" value="ECO:0007669"/>
    <property type="project" value="UniProtKB-UniRule"/>
</dbReference>
<evidence type="ECO:0000256" key="5">
    <source>
        <dbReference type="ARBA" id="ARBA00022679"/>
    </source>
</evidence>
<feature type="binding site" evidence="18">
    <location>
        <position position="333"/>
    </location>
    <ligand>
        <name>UDP-N-acetyl-alpha-D-glucosamine</name>
        <dbReference type="ChEBI" id="CHEBI:57705"/>
    </ligand>
</feature>
<feature type="binding site" evidence="18">
    <location>
        <position position="104"/>
    </location>
    <ligand>
        <name>Mg(2+)</name>
        <dbReference type="ChEBI" id="CHEBI:18420"/>
    </ligand>
</feature>
<dbReference type="Proteomes" id="UP001196408">
    <property type="component" value="Unassembled WGS sequence"/>
</dbReference>
<keyword evidence="8 18" id="KW-0677">Repeat</keyword>
<dbReference type="CDD" id="cd03353">
    <property type="entry name" value="LbH_GlmU_C"/>
    <property type="match status" value="1"/>
</dbReference>
<comment type="pathway">
    <text evidence="18">Nucleotide-sugar biosynthesis; UDP-N-acetyl-alpha-D-glucosamine biosynthesis; UDP-N-acetyl-alpha-D-glucosamine from N-acetyl-alpha-D-glucosamine 1-phosphate: step 1/1.</text>
</comment>
<feature type="binding site" evidence="18">
    <location>
        <position position="24"/>
    </location>
    <ligand>
        <name>UDP-N-acetyl-alpha-D-glucosamine</name>
        <dbReference type="ChEBI" id="CHEBI:57705"/>
    </ligand>
</feature>
<dbReference type="AlphaFoldDB" id="A0AAW4MV68"/>
<dbReference type="Proteomes" id="UP001197492">
    <property type="component" value="Unassembled WGS sequence"/>
</dbReference>
<evidence type="ECO:0000313" key="23">
    <source>
        <dbReference type="Proteomes" id="UP001196408"/>
    </source>
</evidence>
<comment type="caution">
    <text evidence="21">The sequence shown here is derived from an EMBL/GenBank/DDBJ whole genome shotgun (WGS) entry which is preliminary data.</text>
</comment>
<keyword evidence="5 18" id="KW-0808">Transferase</keyword>
<dbReference type="GO" id="GO:0005737">
    <property type="term" value="C:cytoplasm"/>
    <property type="evidence" value="ECO:0007669"/>
    <property type="project" value="UniProtKB-SubCell"/>
</dbReference>
<feature type="binding site" evidence="18">
    <location>
        <begin position="10"/>
        <end position="13"/>
    </location>
    <ligand>
        <name>UDP-N-acetyl-alpha-D-glucosamine</name>
        <dbReference type="ChEBI" id="CHEBI:57705"/>
    </ligand>
</feature>
<comment type="pathway">
    <text evidence="18">Nucleotide-sugar biosynthesis; UDP-N-acetyl-alpha-D-glucosamine biosynthesis; N-acetyl-alpha-D-glucosamine 1-phosphate from alpha-D-glucosamine 6-phosphate (route II): step 2/2.</text>
</comment>
<comment type="catalytic activity">
    <reaction evidence="16 18">
        <text>N-acetyl-alpha-D-glucosamine 1-phosphate + UTP + H(+) = UDP-N-acetyl-alpha-D-glucosamine + diphosphate</text>
        <dbReference type="Rhea" id="RHEA:13509"/>
        <dbReference type="ChEBI" id="CHEBI:15378"/>
        <dbReference type="ChEBI" id="CHEBI:33019"/>
        <dbReference type="ChEBI" id="CHEBI:46398"/>
        <dbReference type="ChEBI" id="CHEBI:57705"/>
        <dbReference type="ChEBI" id="CHEBI:57776"/>
        <dbReference type="EC" id="2.7.7.23"/>
    </reaction>
</comment>
<evidence type="ECO:0000256" key="18">
    <source>
        <dbReference type="HAMAP-Rule" id="MF_01631"/>
    </source>
</evidence>
<evidence type="ECO:0000256" key="1">
    <source>
        <dbReference type="ARBA" id="ARBA00004496"/>
    </source>
</evidence>
<dbReference type="PANTHER" id="PTHR43584:SF3">
    <property type="entry name" value="BIFUNCTIONAL PROTEIN GLMU"/>
    <property type="match status" value="1"/>
</dbReference>
<dbReference type="CDD" id="cd02540">
    <property type="entry name" value="GT2_GlmU_N_bac"/>
    <property type="match status" value="1"/>
</dbReference>
<feature type="binding site" evidence="18">
    <location>
        <begin position="386"/>
        <end position="387"/>
    </location>
    <ligand>
        <name>acetyl-CoA</name>
        <dbReference type="ChEBI" id="CHEBI:57288"/>
    </ligand>
</feature>
<dbReference type="Pfam" id="PF00132">
    <property type="entry name" value="Hexapep"/>
    <property type="match status" value="1"/>
</dbReference>
<dbReference type="GO" id="GO:0009252">
    <property type="term" value="P:peptidoglycan biosynthetic process"/>
    <property type="evidence" value="ECO:0007669"/>
    <property type="project" value="UniProtKB-UniRule"/>
</dbReference>
<feature type="binding site" evidence="18">
    <location>
        <position position="351"/>
    </location>
    <ligand>
        <name>UDP-N-acetyl-alpha-D-glucosamine</name>
        <dbReference type="ChEBI" id="CHEBI:57705"/>
    </ligand>
</feature>
<feature type="binding site" evidence="18">
    <location>
        <position position="170"/>
    </location>
    <ligand>
        <name>UDP-N-acetyl-alpha-D-glucosamine</name>
        <dbReference type="ChEBI" id="CHEBI:57705"/>
    </ligand>
</feature>
<evidence type="ECO:0000256" key="14">
    <source>
        <dbReference type="ARBA" id="ARBA00023316"/>
    </source>
</evidence>
<dbReference type="SUPFAM" id="SSF51161">
    <property type="entry name" value="Trimeric LpxA-like enzymes"/>
    <property type="match status" value="1"/>
</dbReference>
<dbReference type="GO" id="GO:0003977">
    <property type="term" value="F:UDP-N-acetylglucosamine diphosphorylase activity"/>
    <property type="evidence" value="ECO:0007669"/>
    <property type="project" value="UniProtKB-UniRule"/>
</dbReference>
<comment type="similarity">
    <text evidence="3 18">In the N-terminal section; belongs to the N-acetylglucosamine-1-phosphate uridyltransferase family.</text>
</comment>
<organism evidence="21 23">
    <name type="scientific">Catenibacterium mitsuokai</name>
    <dbReference type="NCBI Taxonomy" id="100886"/>
    <lineage>
        <taxon>Bacteria</taxon>
        <taxon>Bacillati</taxon>
        <taxon>Bacillota</taxon>
        <taxon>Erysipelotrichia</taxon>
        <taxon>Erysipelotrichales</taxon>
        <taxon>Coprobacillaceae</taxon>
        <taxon>Catenibacterium</taxon>
    </lineage>
</organism>
<comment type="catalytic activity">
    <reaction evidence="15 18">
        <text>alpha-D-glucosamine 1-phosphate + acetyl-CoA = N-acetyl-alpha-D-glucosamine 1-phosphate + CoA + H(+)</text>
        <dbReference type="Rhea" id="RHEA:13725"/>
        <dbReference type="ChEBI" id="CHEBI:15378"/>
        <dbReference type="ChEBI" id="CHEBI:57287"/>
        <dbReference type="ChEBI" id="CHEBI:57288"/>
        <dbReference type="ChEBI" id="CHEBI:57776"/>
        <dbReference type="ChEBI" id="CHEBI:58516"/>
        <dbReference type="EC" id="2.3.1.157"/>
    </reaction>
</comment>
<keyword evidence="7 18" id="KW-0479">Metal-binding</keyword>
<dbReference type="GO" id="GO:0008360">
    <property type="term" value="P:regulation of cell shape"/>
    <property type="evidence" value="ECO:0007669"/>
    <property type="project" value="UniProtKB-KW"/>
</dbReference>
<dbReference type="InterPro" id="IPR025877">
    <property type="entry name" value="MobA-like_NTP_Trfase"/>
</dbReference>
<evidence type="ECO:0000256" key="3">
    <source>
        <dbReference type="ARBA" id="ARBA00007947"/>
    </source>
</evidence>
<dbReference type="Gene3D" id="2.160.10.10">
    <property type="entry name" value="Hexapeptide repeat proteins"/>
    <property type="match status" value="1"/>
</dbReference>
<dbReference type="EC" id="2.3.1.157" evidence="18"/>
<dbReference type="PANTHER" id="PTHR43584">
    <property type="entry name" value="NUCLEOTIDYL TRANSFERASE"/>
    <property type="match status" value="1"/>
</dbReference>
<keyword evidence="9 18" id="KW-0460">Magnesium</keyword>
<dbReference type="InterPro" id="IPR001451">
    <property type="entry name" value="Hexapep"/>
</dbReference>
<dbReference type="GO" id="GO:0019134">
    <property type="term" value="F:glucosamine-1-phosphate N-acetyltransferase activity"/>
    <property type="evidence" value="ECO:0007669"/>
    <property type="project" value="UniProtKB-UniRule"/>
</dbReference>
<dbReference type="InterPro" id="IPR005882">
    <property type="entry name" value="Bifunctional_GlmU"/>
</dbReference>
<comment type="subunit">
    <text evidence="18">Homotrimer.</text>
</comment>
<proteinExistence type="inferred from homology"/>
<evidence type="ECO:0000256" key="7">
    <source>
        <dbReference type="ARBA" id="ARBA00022723"/>
    </source>
</evidence>
<dbReference type="EMBL" id="JAHOEF010000071">
    <property type="protein sequence ID" value="MBV3383389.1"/>
    <property type="molecule type" value="Genomic_DNA"/>
</dbReference>
<feature type="domain" description="Mannose-1-phosphate guanyltransferase C-terminal" evidence="20">
    <location>
        <begin position="265"/>
        <end position="349"/>
    </location>
</feature>
<feature type="binding site" evidence="18">
    <location>
        <position position="74"/>
    </location>
    <ligand>
        <name>UDP-N-acetyl-alpha-D-glucosamine</name>
        <dbReference type="ChEBI" id="CHEBI:57705"/>
    </ligand>
</feature>
<feature type="binding site" evidence="18">
    <location>
        <position position="141"/>
    </location>
    <ligand>
        <name>UDP-N-acetyl-alpha-D-glucosamine</name>
        <dbReference type="ChEBI" id="CHEBI:57705"/>
    </ligand>
</feature>
<sequence>MSMKVYAVVLAAGKGTRMKSDAPKVVHEVLYKPMINHVVDELKKLDIAETVVVVGHGADQVKALLDNDVTTVLQEEQKGSGHAVMMAESVLGDKEGMTLVLNGDAPLITAETLQGLIDYHMNGKNSGTVMTCDCDLSLPFGRIIKEDGQVTGIVEFKDLQESQMDITEMNVGEYCFDNKSMFEALKKVTNNNAQGEYYITDLIGIMNEEGKKVDGYKIQDFSEVGGINDRVQLAEATKLLQKRVNKNWLLNGVTIVDTDNTYIGTDVVIGKDTIIEPGCIIKGHTTIGAHCHIGPYCEFTDVDIKDNVEIKFSVLSDSVVESGTDIGPYARLRTNCHIRENVHIGNFVEMKKADFGKGSKSAHLTYIGDAKVGDGVNIGCGTITSNYDGKNKSMTVIGNNAFIGCNSNLVAPVTVGEGAFVAAGSTVTETVEDGAMSIARARQVNKPGYAKVLEEKRMKIYNERNKK</sequence>
<feature type="binding site" evidence="18">
    <location>
        <position position="366"/>
    </location>
    <ligand>
        <name>UDP-N-acetyl-alpha-D-glucosamine</name>
        <dbReference type="ChEBI" id="CHEBI:57705"/>
    </ligand>
</feature>
<dbReference type="EC" id="2.7.7.23" evidence="18"/>
<evidence type="ECO:0000256" key="12">
    <source>
        <dbReference type="ARBA" id="ARBA00023268"/>
    </source>
</evidence>
<accession>A0AAW4MV68</accession>
<dbReference type="Gene3D" id="3.90.550.10">
    <property type="entry name" value="Spore Coat Polysaccharide Biosynthesis Protein SpsA, Chain A"/>
    <property type="match status" value="1"/>
</dbReference>
<dbReference type="GO" id="GO:0006048">
    <property type="term" value="P:UDP-N-acetylglucosamine biosynthetic process"/>
    <property type="evidence" value="ECO:0007669"/>
    <property type="project" value="InterPro"/>
</dbReference>
<evidence type="ECO:0000256" key="16">
    <source>
        <dbReference type="ARBA" id="ARBA00048493"/>
    </source>
</evidence>
<feature type="region of interest" description="N-acetyltransferase" evidence="18">
    <location>
        <begin position="252"/>
        <end position="467"/>
    </location>
</feature>
<feature type="region of interest" description="Linker" evidence="18">
    <location>
        <begin position="231"/>
        <end position="251"/>
    </location>
</feature>
<evidence type="ECO:0000256" key="9">
    <source>
        <dbReference type="ARBA" id="ARBA00022842"/>
    </source>
</evidence>
<comment type="subcellular location">
    <subcellularLocation>
        <location evidence="1 18">Cytoplasm</location>
    </subcellularLocation>
</comment>
<evidence type="ECO:0000256" key="6">
    <source>
        <dbReference type="ARBA" id="ARBA00022695"/>
    </source>
</evidence>
<dbReference type="InterPro" id="IPR038009">
    <property type="entry name" value="GlmU_C_LbH"/>
</dbReference>
<keyword evidence="12 18" id="KW-0511">Multifunctional enzyme</keyword>
<evidence type="ECO:0000259" key="20">
    <source>
        <dbReference type="Pfam" id="PF25087"/>
    </source>
</evidence>
<keyword evidence="10 18" id="KW-0133">Cell shape</keyword>
<feature type="binding site" evidence="18">
    <location>
        <position position="377"/>
    </location>
    <ligand>
        <name>UDP-N-acetyl-alpha-D-glucosamine</name>
        <dbReference type="ChEBI" id="CHEBI:57705"/>
    </ligand>
</feature>
<dbReference type="InterPro" id="IPR056729">
    <property type="entry name" value="GMPPB_C"/>
</dbReference>
<dbReference type="GO" id="GO:0000902">
    <property type="term" value="P:cell morphogenesis"/>
    <property type="evidence" value="ECO:0007669"/>
    <property type="project" value="UniProtKB-UniRule"/>
</dbReference>
<evidence type="ECO:0000256" key="8">
    <source>
        <dbReference type="ARBA" id="ARBA00022737"/>
    </source>
</evidence>
<evidence type="ECO:0000256" key="15">
    <source>
        <dbReference type="ARBA" id="ARBA00048247"/>
    </source>
</evidence>
<dbReference type="GO" id="GO:0000287">
    <property type="term" value="F:magnesium ion binding"/>
    <property type="evidence" value="ECO:0007669"/>
    <property type="project" value="UniProtKB-UniRule"/>
</dbReference>
<dbReference type="Pfam" id="PF12804">
    <property type="entry name" value="NTP_transf_3"/>
    <property type="match status" value="1"/>
</dbReference>